<keyword evidence="4" id="KW-0788">Thiol protease</keyword>
<dbReference type="InterPro" id="IPR038765">
    <property type="entry name" value="Papain-like_cys_pep_sf"/>
</dbReference>
<dbReference type="STRING" id="115783.SAMN02745119_00695"/>
<dbReference type="Pfam" id="PF00877">
    <property type="entry name" value="NLPC_P60"/>
    <property type="match status" value="1"/>
</dbReference>
<evidence type="ECO:0000259" key="7">
    <source>
        <dbReference type="PROSITE" id="PS51724"/>
    </source>
</evidence>
<dbReference type="PROSITE" id="PS51257">
    <property type="entry name" value="PROKAR_LIPOPROTEIN"/>
    <property type="match status" value="1"/>
</dbReference>
<evidence type="ECO:0000256" key="2">
    <source>
        <dbReference type="ARBA" id="ARBA00022670"/>
    </source>
</evidence>
<dbReference type="Gene3D" id="3.90.1720.10">
    <property type="entry name" value="endopeptidase domain like (from Nostoc punctiforme)"/>
    <property type="match status" value="1"/>
</dbReference>
<dbReference type="PROSITE" id="PS51724">
    <property type="entry name" value="SPOR"/>
    <property type="match status" value="1"/>
</dbReference>
<dbReference type="InterPro" id="IPR036680">
    <property type="entry name" value="SPOR-like_sf"/>
</dbReference>
<dbReference type="PANTHER" id="PTHR47053">
    <property type="entry name" value="MUREIN DD-ENDOPEPTIDASE MEPH-RELATED"/>
    <property type="match status" value="1"/>
</dbReference>
<dbReference type="GO" id="GO:0008234">
    <property type="term" value="F:cysteine-type peptidase activity"/>
    <property type="evidence" value="ECO:0007669"/>
    <property type="project" value="UniProtKB-KW"/>
</dbReference>
<dbReference type="PANTHER" id="PTHR47053:SF1">
    <property type="entry name" value="MUREIN DD-ENDOPEPTIDASE MEPH-RELATED"/>
    <property type="match status" value="1"/>
</dbReference>
<dbReference type="AlphaFoldDB" id="A0A1T4KZZ2"/>
<evidence type="ECO:0000256" key="3">
    <source>
        <dbReference type="ARBA" id="ARBA00022801"/>
    </source>
</evidence>
<feature type="signal peptide" evidence="6">
    <location>
        <begin position="1"/>
        <end position="24"/>
    </location>
</feature>
<accession>A0A1T4KZZ2</accession>
<dbReference type="Proteomes" id="UP000190102">
    <property type="component" value="Unassembled WGS sequence"/>
</dbReference>
<dbReference type="InterPro" id="IPR000064">
    <property type="entry name" value="NLP_P60_dom"/>
</dbReference>
<evidence type="ECO:0000259" key="8">
    <source>
        <dbReference type="PROSITE" id="PS51935"/>
    </source>
</evidence>
<evidence type="ECO:0000313" key="10">
    <source>
        <dbReference type="Proteomes" id="UP000190102"/>
    </source>
</evidence>
<dbReference type="GO" id="GO:0042834">
    <property type="term" value="F:peptidoglycan binding"/>
    <property type="evidence" value="ECO:0007669"/>
    <property type="project" value="InterPro"/>
</dbReference>
<organism evidence="9 10">
    <name type="scientific">Trichlorobacter thiogenes</name>
    <dbReference type="NCBI Taxonomy" id="115783"/>
    <lineage>
        <taxon>Bacteria</taxon>
        <taxon>Pseudomonadati</taxon>
        <taxon>Thermodesulfobacteriota</taxon>
        <taxon>Desulfuromonadia</taxon>
        <taxon>Geobacterales</taxon>
        <taxon>Geobacteraceae</taxon>
        <taxon>Trichlorobacter</taxon>
    </lineage>
</organism>
<dbReference type="InterPro" id="IPR051202">
    <property type="entry name" value="Peptidase_C40"/>
</dbReference>
<keyword evidence="6" id="KW-0732">Signal</keyword>
<evidence type="ECO:0000256" key="4">
    <source>
        <dbReference type="ARBA" id="ARBA00022807"/>
    </source>
</evidence>
<feature type="region of interest" description="Disordered" evidence="5">
    <location>
        <begin position="139"/>
        <end position="177"/>
    </location>
</feature>
<evidence type="ECO:0000256" key="5">
    <source>
        <dbReference type="SAM" id="MobiDB-lite"/>
    </source>
</evidence>
<keyword evidence="3 9" id="KW-0378">Hydrolase</keyword>
<dbReference type="EMBL" id="FUWR01000002">
    <property type="protein sequence ID" value="SJZ48006.1"/>
    <property type="molecule type" value="Genomic_DNA"/>
</dbReference>
<name>A0A1T4KZZ2_9BACT</name>
<evidence type="ECO:0000256" key="1">
    <source>
        <dbReference type="ARBA" id="ARBA00007074"/>
    </source>
</evidence>
<dbReference type="PROSITE" id="PS51935">
    <property type="entry name" value="NLPC_P60"/>
    <property type="match status" value="1"/>
</dbReference>
<dbReference type="OrthoDB" id="9807055at2"/>
<keyword evidence="2" id="KW-0645">Protease</keyword>
<protein>
    <submittedName>
        <fullName evidence="9">Cell wall-associated hydrolase, NlpC family</fullName>
    </submittedName>
</protein>
<gene>
    <name evidence="9" type="ORF">SAMN02745119_00695</name>
</gene>
<proteinExistence type="inferred from homology"/>
<evidence type="ECO:0000313" key="9">
    <source>
        <dbReference type="EMBL" id="SJZ48006.1"/>
    </source>
</evidence>
<feature type="domain" description="NlpC/P60" evidence="8">
    <location>
        <begin position="177"/>
        <end position="300"/>
    </location>
</feature>
<keyword evidence="10" id="KW-1185">Reference proteome</keyword>
<dbReference type="Gene3D" id="3.30.70.1070">
    <property type="entry name" value="Sporulation related repeat"/>
    <property type="match status" value="1"/>
</dbReference>
<dbReference type="InterPro" id="IPR007730">
    <property type="entry name" value="SPOR-like_dom"/>
</dbReference>
<dbReference type="Pfam" id="PF05036">
    <property type="entry name" value="SPOR"/>
    <property type="match status" value="1"/>
</dbReference>
<feature type="chain" id="PRO_5012639852" evidence="6">
    <location>
        <begin position="25"/>
        <end position="301"/>
    </location>
</feature>
<feature type="domain" description="SPOR" evidence="7">
    <location>
        <begin position="47"/>
        <end position="123"/>
    </location>
</feature>
<dbReference type="SUPFAM" id="SSF110997">
    <property type="entry name" value="Sporulation related repeat"/>
    <property type="match status" value="1"/>
</dbReference>
<dbReference type="RefSeq" id="WP_078788992.1">
    <property type="nucleotide sequence ID" value="NZ_FUWR01000002.1"/>
</dbReference>
<dbReference type="SUPFAM" id="SSF54001">
    <property type="entry name" value="Cysteine proteinases"/>
    <property type="match status" value="1"/>
</dbReference>
<sequence length="301" mass="33440">MKHLLHICYLIVLTLLFTATQGCASPHTTKKRTEPLKTGSSVKYAKGVSRLGFAIQMGAFSDVKNAERFANRLQDKGLEAFYYRKDNGIYAVRFGDFPTKEKARTAANRLVADKLIDSFYIAPPNEVVFANSKEPTIKQNRPELHKPLKPYPPPSNELGLPVEEPTAKPPATKPGERDLGFIAARTAERFVGIPYQWGGTTVVDGMDCSGFTKAVYNLCGINIPRTSREQYKAGNPINKAELRDGDLVFFGASESSITHVGIYVGNGKFVHAPKRGEDIKTASVEESYFERRFVGARRYIQ</sequence>
<comment type="similarity">
    <text evidence="1">Belongs to the peptidase C40 family.</text>
</comment>
<evidence type="ECO:0000256" key="6">
    <source>
        <dbReference type="SAM" id="SignalP"/>
    </source>
</evidence>
<reference evidence="10" key="1">
    <citation type="submission" date="2017-02" db="EMBL/GenBank/DDBJ databases">
        <authorList>
            <person name="Varghese N."/>
            <person name="Submissions S."/>
        </authorList>
    </citation>
    <scope>NUCLEOTIDE SEQUENCE [LARGE SCALE GENOMIC DNA]</scope>
    <source>
        <strain evidence="10">ATCC BAA-34</strain>
    </source>
</reference>
<dbReference type="GO" id="GO:0006508">
    <property type="term" value="P:proteolysis"/>
    <property type="evidence" value="ECO:0007669"/>
    <property type="project" value="UniProtKB-KW"/>
</dbReference>